<feature type="domain" description="Rad50/SbcC-type AAA" evidence="5">
    <location>
        <begin position="5"/>
        <end position="257"/>
    </location>
</feature>
<dbReference type="SUPFAM" id="SSF52540">
    <property type="entry name" value="P-loop containing nucleoside triphosphate hydrolases"/>
    <property type="match status" value="2"/>
</dbReference>
<proteinExistence type="inferred from homology"/>
<evidence type="ECO:0000256" key="4">
    <source>
        <dbReference type="SAM" id="Coils"/>
    </source>
</evidence>
<organism evidence="6 7">
    <name type="scientific">Trichococcus palustris</name>
    <dbReference type="NCBI Taxonomy" id="140314"/>
    <lineage>
        <taxon>Bacteria</taxon>
        <taxon>Bacillati</taxon>
        <taxon>Bacillota</taxon>
        <taxon>Bacilli</taxon>
        <taxon>Lactobacillales</taxon>
        <taxon>Carnobacteriaceae</taxon>
        <taxon>Trichococcus</taxon>
    </lineage>
</organism>
<dbReference type="OrthoDB" id="9795626at2"/>
<protein>
    <recommendedName>
        <fullName evidence="3">Nuclease SbcCD subunit C</fullName>
    </recommendedName>
</protein>
<dbReference type="Pfam" id="PF13558">
    <property type="entry name" value="SbcC_Walker_B"/>
    <property type="match status" value="1"/>
</dbReference>
<dbReference type="PANTHER" id="PTHR32114:SF2">
    <property type="entry name" value="ABC TRANSPORTER ABCH.3"/>
    <property type="match status" value="1"/>
</dbReference>
<evidence type="ECO:0000256" key="1">
    <source>
        <dbReference type="ARBA" id="ARBA00006930"/>
    </source>
</evidence>
<dbReference type="EMBL" id="FJNE01000001">
    <property type="protein sequence ID" value="CZQ80095.1"/>
    <property type="molecule type" value="Genomic_DNA"/>
</dbReference>
<evidence type="ECO:0000256" key="3">
    <source>
        <dbReference type="ARBA" id="ARBA00013368"/>
    </source>
</evidence>
<dbReference type="InterPro" id="IPR038729">
    <property type="entry name" value="Rad50/SbcC_AAA"/>
</dbReference>
<dbReference type="AlphaFoldDB" id="A0A143Y532"/>
<evidence type="ECO:0000256" key="2">
    <source>
        <dbReference type="ARBA" id="ARBA00011322"/>
    </source>
</evidence>
<dbReference type="Gene3D" id="3.40.50.300">
    <property type="entry name" value="P-loop containing nucleotide triphosphate hydrolases"/>
    <property type="match status" value="2"/>
</dbReference>
<evidence type="ECO:0000313" key="6">
    <source>
        <dbReference type="EMBL" id="CZQ80095.1"/>
    </source>
</evidence>
<name>A0A143Y532_9LACT</name>
<dbReference type="STRING" id="140314.SAMN04488076_11818"/>
<keyword evidence="7" id="KW-1185">Reference proteome</keyword>
<sequence>MRPLKLEMNAFGPYKGKTSLDFTQFQNQTLFLVSGPTGAGKTTIFDAIAYALYDDSSGSSREKDTFKSQFATDMDMCYVDFTFEYNGQPYRIVRTPAQTGPGKNGKPKNVLSAVEYYHDDTVTTKVRDANLEIQQLLSLTYDQFKQIVMLPQGEFKKLLESNSDDKQNIFRNIFGTAVIKNFQDHLKKKTSELQGQANSAMDGLKTAFTFVSGIPDEELQQAIALEDTQAVQARIAVILLKKEQERTELEARLAHLREQSQIAEGNRKLLLEIDQLEAEKTQLVLQQTTILEMKKQLVDHEQAAAAEAKRKALVSEETDEKGKLLQLAENENMLKKAEESYADKKAAAEMLETTYQQIPVWRELVDALKEQEKEIEALIGKKKQLDIFNGNIIQAEKDKRDGEVKRAELSEGMKGLTDSLSSIQAAQKEAVQLQETLGGIRTTMAQSENQKGKTKQIAALLTRQIRETRAMQEQYQLFLAKDEELRNETSHYNQNLAGILAENLADDEACPVCGSRHHPVLAQKASATLSVDELEVLGEARNKEYASYQTLAASLQSLQEQLQALHDELGIATDQYETFAASLEIRMNDQARAEKTLLAEIEAVKALLAQQDLLQRQLQIAEAKSKETDTTIQKSLSAIAFNRERLAELSEDIVQTETKLSETDLQTVQDKRKQQTEQIESVTRQHAAMQTEINEVSQQIAVCKANAIAYATQAAEAAERVKTAKTAFEEVLAATNLTEPFDGLILSTERVQKNKEAIEQYESHMAINQDRSEKLQASAQGLDPASTADSFAEQKTALDDEIRTMDKEKEELASVLHQLNTASERIAAIFKKQQKILTSFKQYKTLSEIANGSKETDYVSFERYVLAIYYSDIIEAANHRFQQMTNNRYLLSRKEDKGKGAGAKGLDLDVLDQYTGQTRSVKTLSGGESFKASLSLALGLSDVMQSRSGGIHIDTLFIDEGFGTLDSESLDAAIEALFELNSRGRLVGIISHVDELKTRIPVHIEVTRSAEGSEAKIVM</sequence>
<dbReference type="PANTHER" id="PTHR32114">
    <property type="entry name" value="ABC TRANSPORTER ABCH.3"/>
    <property type="match status" value="1"/>
</dbReference>
<dbReference type="Proteomes" id="UP000242754">
    <property type="component" value="Unassembled WGS sequence"/>
</dbReference>
<dbReference type="GO" id="GO:0006302">
    <property type="term" value="P:double-strand break repair"/>
    <property type="evidence" value="ECO:0007669"/>
    <property type="project" value="InterPro"/>
</dbReference>
<accession>A0A143Y532</accession>
<gene>
    <name evidence="6" type="ORF">Tpal_35</name>
</gene>
<dbReference type="RefSeq" id="WP_087029665.1">
    <property type="nucleotide sequence ID" value="NZ_FJNE01000001.1"/>
</dbReference>
<feature type="coiled-coil region" evidence="4">
    <location>
        <begin position="548"/>
        <end position="575"/>
    </location>
</feature>
<dbReference type="GO" id="GO:0016887">
    <property type="term" value="F:ATP hydrolysis activity"/>
    <property type="evidence" value="ECO:0007669"/>
    <property type="project" value="InterPro"/>
</dbReference>
<evidence type="ECO:0000313" key="7">
    <source>
        <dbReference type="Proteomes" id="UP000242754"/>
    </source>
</evidence>
<dbReference type="Pfam" id="PF13476">
    <property type="entry name" value="AAA_23"/>
    <property type="match status" value="1"/>
</dbReference>
<comment type="subunit">
    <text evidence="2">Heterodimer of SbcC and SbcD.</text>
</comment>
<keyword evidence="4" id="KW-0175">Coiled coil</keyword>
<feature type="coiled-coil region" evidence="4">
    <location>
        <begin position="239"/>
        <end position="354"/>
    </location>
</feature>
<reference evidence="6 7" key="1">
    <citation type="submission" date="2016-02" db="EMBL/GenBank/DDBJ databases">
        <authorList>
            <person name="Wen L."/>
            <person name="He K."/>
            <person name="Yang H."/>
        </authorList>
    </citation>
    <scope>NUCLEOTIDE SEQUENCE [LARGE SCALE GENOMIC DNA]</scope>
    <source>
        <strain evidence="6">Trichococcus palustris</strain>
    </source>
</reference>
<evidence type="ECO:0000259" key="5">
    <source>
        <dbReference type="Pfam" id="PF13476"/>
    </source>
</evidence>
<comment type="similarity">
    <text evidence="1">Belongs to the SMC family. SbcC subfamily.</text>
</comment>
<dbReference type="InterPro" id="IPR027417">
    <property type="entry name" value="P-loop_NTPase"/>
</dbReference>
<feature type="coiled-coil region" evidence="4">
    <location>
        <begin position="604"/>
        <end position="699"/>
    </location>
</feature>